<dbReference type="EMBL" id="JAQGDS010000007">
    <property type="protein sequence ID" value="KAJ6259127.1"/>
    <property type="molecule type" value="Genomic_DNA"/>
</dbReference>
<organism evidence="3 4">
    <name type="scientific">Drechslerella dactyloides</name>
    <name type="common">Nematode-trapping fungus</name>
    <name type="synonym">Arthrobotrys dactyloides</name>
    <dbReference type="NCBI Taxonomy" id="74499"/>
    <lineage>
        <taxon>Eukaryota</taxon>
        <taxon>Fungi</taxon>
        <taxon>Dikarya</taxon>
        <taxon>Ascomycota</taxon>
        <taxon>Pezizomycotina</taxon>
        <taxon>Orbiliomycetes</taxon>
        <taxon>Orbiliales</taxon>
        <taxon>Orbiliaceae</taxon>
        <taxon>Drechslerella</taxon>
    </lineage>
</organism>
<evidence type="ECO:0000256" key="2">
    <source>
        <dbReference type="SAM" id="SignalP"/>
    </source>
</evidence>
<dbReference type="Proteomes" id="UP001221413">
    <property type="component" value="Unassembled WGS sequence"/>
</dbReference>
<keyword evidence="4" id="KW-1185">Reference proteome</keyword>
<feature type="compositionally biased region" description="Low complexity" evidence="1">
    <location>
        <begin position="633"/>
        <end position="644"/>
    </location>
</feature>
<feature type="compositionally biased region" description="Acidic residues" evidence="1">
    <location>
        <begin position="704"/>
        <end position="714"/>
    </location>
</feature>
<evidence type="ECO:0000313" key="4">
    <source>
        <dbReference type="Proteomes" id="UP001221413"/>
    </source>
</evidence>
<reference evidence="3" key="1">
    <citation type="submission" date="2023-01" db="EMBL/GenBank/DDBJ databases">
        <title>The chitinases involved in constricting ring structure development in the nematode-trapping fungus Drechslerella dactyloides.</title>
        <authorList>
            <person name="Wang R."/>
            <person name="Zhang L."/>
            <person name="Tang P."/>
            <person name="Li S."/>
            <person name="Liang L."/>
        </authorList>
    </citation>
    <scope>NUCLEOTIDE SEQUENCE</scope>
    <source>
        <strain evidence="3">YMF1.00031</strain>
    </source>
</reference>
<name>A0AAD6IVI3_DREDA</name>
<evidence type="ECO:0000313" key="3">
    <source>
        <dbReference type="EMBL" id="KAJ6259127.1"/>
    </source>
</evidence>
<sequence>MFARANVYTLAHLLVLAQLLANVSAWWDNVAFRNGFYWFARKNPVLNSQARDQTIPGECVVLNDAAKKQPLDGFIVWNRPQEPATMAIAIYPDTRCGQTAGSDVRGPPLAAMVLGRSVLRGLHVADFKQLDDLAQPARIRSTVSKSWRGVRIDGELGRGGIFRGIPRDRLEGSIVYWANDNRREYHQNALQWYNGIPYEGLTDRRYIQMFLREVLETAVNPQARVPELSGTLMRVINGMVGIEGDQLYLPAPEPGTDLRLNAELRVGYGLPDLDNITDEDLDQENQEEVPPIIDIVEENGDNGAPEVTLNNNLNEDVLPDGTVRYTVQLPTGDVLEFINGRGRIIPATELNAVPAPGDEADEIPNLPPTQQVTTEMADELATALDDILERPLQQSLVPAAATAVIDSVEIPLDGLHEIWDTEADKDGLYAALEGDVIQNMGSLLVARDIFRRYEESRQGLPLGTLGHASLEYRDIDAVDHLPTLQVSFQAADDKLVWYKMTEMMQQWNVATFRILRQWYGDWAANRETQERDPSSAPVSYAGSEVQSAVNIPELLDSNGEIIIQPSYIQEIPALDTEQELADFPPVNIPQRPGLLNQPVRNILLDDLSPFQRQDLLQFDPEFMSDLSTRIFGPDPNANANAIPAGRRRRNRQPLPPPDDEEDPERVVEQISEHSSDFETPTSSGSQEVDDYTPGSGGTSTVVDQNEDEADAEYFEDQHRLRHPRQNQGDL</sequence>
<feature type="region of interest" description="Disordered" evidence="1">
    <location>
        <begin position="627"/>
        <end position="730"/>
    </location>
</feature>
<keyword evidence="2" id="KW-0732">Signal</keyword>
<feature type="signal peptide" evidence="2">
    <location>
        <begin position="1"/>
        <end position="25"/>
    </location>
</feature>
<dbReference type="AlphaFoldDB" id="A0AAD6IVI3"/>
<gene>
    <name evidence="3" type="ORF">Dda_6024</name>
</gene>
<evidence type="ECO:0000256" key="1">
    <source>
        <dbReference type="SAM" id="MobiDB-lite"/>
    </source>
</evidence>
<feature type="chain" id="PRO_5042092413" evidence="2">
    <location>
        <begin position="26"/>
        <end position="730"/>
    </location>
</feature>
<accession>A0AAD6IVI3</accession>
<comment type="caution">
    <text evidence="3">The sequence shown here is derived from an EMBL/GenBank/DDBJ whole genome shotgun (WGS) entry which is preliminary data.</text>
</comment>
<proteinExistence type="predicted"/>
<protein>
    <submittedName>
        <fullName evidence="3">Uncharacterized protein</fullName>
    </submittedName>
</protein>
<feature type="compositionally biased region" description="Basic and acidic residues" evidence="1">
    <location>
        <begin position="664"/>
        <end position="676"/>
    </location>
</feature>
<feature type="compositionally biased region" description="Polar residues" evidence="1">
    <location>
        <begin position="677"/>
        <end position="686"/>
    </location>
</feature>